<dbReference type="AlphaFoldDB" id="A0A1H1LZM0"/>
<feature type="compositionally biased region" description="Low complexity" evidence="1">
    <location>
        <begin position="229"/>
        <end position="247"/>
    </location>
</feature>
<feature type="compositionally biased region" description="Pro residues" evidence="1">
    <location>
        <begin position="219"/>
        <end position="228"/>
    </location>
</feature>
<proteinExistence type="predicted"/>
<dbReference type="SUPFAM" id="SSF53187">
    <property type="entry name" value="Zn-dependent exopeptidases"/>
    <property type="match status" value="1"/>
</dbReference>
<dbReference type="Pfam" id="PF01546">
    <property type="entry name" value="Peptidase_M20"/>
    <property type="match status" value="1"/>
</dbReference>
<gene>
    <name evidence="2" type="ORF">SAMN04489752_0297</name>
</gene>
<organism evidence="2 3">
    <name type="scientific">Brevibacterium siliguriense</name>
    <dbReference type="NCBI Taxonomy" id="1136497"/>
    <lineage>
        <taxon>Bacteria</taxon>
        <taxon>Bacillati</taxon>
        <taxon>Actinomycetota</taxon>
        <taxon>Actinomycetes</taxon>
        <taxon>Micrococcales</taxon>
        <taxon>Brevibacteriaceae</taxon>
        <taxon>Brevibacterium</taxon>
    </lineage>
</organism>
<keyword evidence="3" id="KW-1185">Reference proteome</keyword>
<feature type="compositionally biased region" description="Low complexity" evidence="1">
    <location>
        <begin position="205"/>
        <end position="218"/>
    </location>
</feature>
<dbReference type="InterPro" id="IPR002933">
    <property type="entry name" value="Peptidase_M20"/>
</dbReference>
<dbReference type="STRING" id="1136497.SAMN04489752_0297"/>
<dbReference type="EMBL" id="LT629766">
    <property type="protein sequence ID" value="SDR80006.1"/>
    <property type="molecule type" value="Genomic_DNA"/>
</dbReference>
<feature type="compositionally biased region" description="Low complexity" evidence="1">
    <location>
        <begin position="254"/>
        <end position="279"/>
    </location>
</feature>
<dbReference type="PANTHER" id="PTHR11014:SF63">
    <property type="entry name" value="METALLOPEPTIDASE, PUTATIVE (AFU_ORTHOLOGUE AFUA_6G09600)-RELATED"/>
    <property type="match status" value="1"/>
</dbReference>
<protein>
    <submittedName>
        <fullName evidence="2">Amidohydrolase</fullName>
    </submittedName>
</protein>
<evidence type="ECO:0000313" key="3">
    <source>
        <dbReference type="Proteomes" id="UP000199597"/>
    </source>
</evidence>
<dbReference type="Proteomes" id="UP000199597">
    <property type="component" value="Chromosome I"/>
</dbReference>
<name>A0A1H1LZM0_9MICO</name>
<feature type="region of interest" description="Disordered" evidence="1">
    <location>
        <begin position="187"/>
        <end position="298"/>
    </location>
</feature>
<sequence length="298" mass="31361">MTAEHHGLAAEWRRHLHQIPGTEFEVAEAADFVARTCTDLGWEVTTGIGGSGLVASLTRGTNSRTIALRADMDGLSIEERTGVPYASKNHGAMHACGHDGHMAMVLGAASALAKDIAFDGTVHLIFQPAEEPGTGAEAMIADGLFDRFPTDEVYGLHNIPGLPAGEIHTRPGPLMAAEDNFEIRITGRGGHASAPPQRRRPPSVPTRSTPPAGRSPPVRTSPPTPARSPPASHSSAPARSPKAVRPTAARHRCTAATSTSTTRSSAPESTSSPLSSPHACPKGTDHDHDNCHLDRQQP</sequence>
<dbReference type="Gene3D" id="3.40.630.10">
    <property type="entry name" value="Zn peptidases"/>
    <property type="match status" value="1"/>
</dbReference>
<reference evidence="3" key="1">
    <citation type="submission" date="2016-10" db="EMBL/GenBank/DDBJ databases">
        <authorList>
            <person name="Varghese N."/>
            <person name="Submissions S."/>
        </authorList>
    </citation>
    <scope>NUCLEOTIDE SEQUENCE [LARGE SCALE GENOMIC DNA]</scope>
    <source>
        <strain evidence="3">DSM 23676</strain>
    </source>
</reference>
<feature type="compositionally biased region" description="Basic and acidic residues" evidence="1">
    <location>
        <begin position="283"/>
        <end position="298"/>
    </location>
</feature>
<evidence type="ECO:0000313" key="2">
    <source>
        <dbReference type="EMBL" id="SDR80006.1"/>
    </source>
</evidence>
<dbReference type="PANTHER" id="PTHR11014">
    <property type="entry name" value="PEPTIDASE M20 FAMILY MEMBER"/>
    <property type="match status" value="1"/>
</dbReference>
<dbReference type="RefSeq" id="WP_197678168.1">
    <property type="nucleotide sequence ID" value="NZ_LT629766.1"/>
</dbReference>
<dbReference type="NCBIfam" id="TIGR01891">
    <property type="entry name" value="amidohydrolases"/>
    <property type="match status" value="1"/>
</dbReference>
<dbReference type="InterPro" id="IPR017439">
    <property type="entry name" value="Amidohydrolase"/>
</dbReference>
<accession>A0A1H1LZM0</accession>
<dbReference type="GO" id="GO:0016787">
    <property type="term" value="F:hydrolase activity"/>
    <property type="evidence" value="ECO:0007669"/>
    <property type="project" value="UniProtKB-KW"/>
</dbReference>
<evidence type="ECO:0000256" key="1">
    <source>
        <dbReference type="SAM" id="MobiDB-lite"/>
    </source>
</evidence>
<keyword evidence="2" id="KW-0378">Hydrolase</keyword>